<dbReference type="STRING" id="706587.Desti_0240"/>
<evidence type="ECO:0000256" key="7">
    <source>
        <dbReference type="ARBA" id="ARBA00023157"/>
    </source>
</evidence>
<dbReference type="InterPro" id="IPR023753">
    <property type="entry name" value="FAD/NAD-binding_dom"/>
</dbReference>
<organism evidence="16 17">
    <name type="scientific">Desulfomonile tiedjei (strain ATCC 49306 / DSM 6799 / DCB-1)</name>
    <dbReference type="NCBI Taxonomy" id="706587"/>
    <lineage>
        <taxon>Bacteria</taxon>
        <taxon>Pseudomonadati</taxon>
        <taxon>Thermodesulfobacteriota</taxon>
        <taxon>Desulfomonilia</taxon>
        <taxon>Desulfomonilales</taxon>
        <taxon>Desulfomonilaceae</taxon>
        <taxon>Desulfomonile</taxon>
    </lineage>
</organism>
<dbReference type="Pfam" id="PF02852">
    <property type="entry name" value="Pyr_redox_dim"/>
    <property type="match status" value="1"/>
</dbReference>
<dbReference type="InterPro" id="IPR036188">
    <property type="entry name" value="FAD/NAD-bd_sf"/>
</dbReference>
<comment type="catalytic activity">
    <reaction evidence="9 13">
        <text>N(6)-[(R)-dihydrolipoyl]-L-lysyl-[protein] + NAD(+) = N(6)-[(R)-lipoyl]-L-lysyl-[protein] + NADH + H(+)</text>
        <dbReference type="Rhea" id="RHEA:15045"/>
        <dbReference type="Rhea" id="RHEA-COMP:10474"/>
        <dbReference type="Rhea" id="RHEA-COMP:10475"/>
        <dbReference type="ChEBI" id="CHEBI:15378"/>
        <dbReference type="ChEBI" id="CHEBI:57540"/>
        <dbReference type="ChEBI" id="CHEBI:57945"/>
        <dbReference type="ChEBI" id="CHEBI:83099"/>
        <dbReference type="ChEBI" id="CHEBI:83100"/>
        <dbReference type="EC" id="1.8.1.4"/>
    </reaction>
</comment>
<name>I4C095_DESTA</name>
<feature type="domain" description="Pyridine nucleotide-disulphide oxidoreductase dimerisation" evidence="14">
    <location>
        <begin position="340"/>
        <end position="448"/>
    </location>
</feature>
<feature type="binding site" evidence="11">
    <location>
        <begin position="139"/>
        <end position="141"/>
    </location>
    <ligand>
        <name>FAD</name>
        <dbReference type="ChEBI" id="CHEBI:57692"/>
    </ligand>
</feature>
<feature type="binding site" evidence="11">
    <location>
        <position position="199"/>
    </location>
    <ligand>
        <name>NAD(+)</name>
        <dbReference type="ChEBI" id="CHEBI:57540"/>
    </ligand>
</feature>
<comment type="miscellaneous">
    <text evidence="13">The active site is a redox-active disulfide bond.</text>
</comment>
<comment type="cofactor">
    <cofactor evidence="11 13">
        <name>FAD</name>
        <dbReference type="ChEBI" id="CHEBI:57692"/>
    </cofactor>
    <text evidence="11 13">Binds 1 FAD per subunit.</text>
</comment>
<dbReference type="RefSeq" id="WP_014808145.1">
    <property type="nucleotide sequence ID" value="NC_018025.1"/>
</dbReference>
<dbReference type="Pfam" id="PF07992">
    <property type="entry name" value="Pyr_redox_2"/>
    <property type="match status" value="1"/>
</dbReference>
<evidence type="ECO:0000256" key="5">
    <source>
        <dbReference type="ARBA" id="ARBA00023002"/>
    </source>
</evidence>
<evidence type="ECO:0000256" key="9">
    <source>
        <dbReference type="ARBA" id="ARBA00049187"/>
    </source>
</evidence>
<dbReference type="KEGG" id="dti:Desti_0240"/>
<keyword evidence="7" id="KW-1015">Disulfide bond</keyword>
<dbReference type="PANTHER" id="PTHR22912">
    <property type="entry name" value="DISULFIDE OXIDOREDUCTASE"/>
    <property type="match status" value="1"/>
</dbReference>
<dbReference type="GO" id="GO:0005737">
    <property type="term" value="C:cytoplasm"/>
    <property type="evidence" value="ECO:0007669"/>
    <property type="project" value="UniProtKB-ARBA"/>
</dbReference>
<dbReference type="GO" id="GO:0050660">
    <property type="term" value="F:flavin adenine dinucleotide binding"/>
    <property type="evidence" value="ECO:0007669"/>
    <property type="project" value="InterPro"/>
</dbReference>
<protein>
    <recommendedName>
        <fullName evidence="2 13">Dihydrolipoyl dehydrogenase</fullName>
        <ecNumber evidence="2 13">1.8.1.4</ecNumber>
    </recommendedName>
</protein>
<dbReference type="InterPro" id="IPR016156">
    <property type="entry name" value="FAD/NAD-linked_Rdtase_dimer_sf"/>
</dbReference>
<dbReference type="EMBL" id="CP003360">
    <property type="protein sequence ID" value="AFM22986.1"/>
    <property type="molecule type" value="Genomic_DNA"/>
</dbReference>
<dbReference type="Gene3D" id="3.50.50.60">
    <property type="entry name" value="FAD/NAD(P)-binding domain"/>
    <property type="match status" value="2"/>
</dbReference>
<evidence type="ECO:0000256" key="3">
    <source>
        <dbReference type="ARBA" id="ARBA00022630"/>
    </source>
</evidence>
<dbReference type="SUPFAM" id="SSF55424">
    <property type="entry name" value="FAD/NAD-linked reductases, dimerisation (C-terminal) domain"/>
    <property type="match status" value="1"/>
</dbReference>
<keyword evidence="8 13" id="KW-0676">Redox-active center</keyword>
<gene>
    <name evidence="16" type="ordered locus">Desti_0240</name>
</gene>
<dbReference type="Proteomes" id="UP000006055">
    <property type="component" value="Chromosome"/>
</dbReference>
<dbReference type="EC" id="1.8.1.4" evidence="2 13"/>
<evidence type="ECO:0000256" key="2">
    <source>
        <dbReference type="ARBA" id="ARBA00012608"/>
    </source>
</evidence>
<reference evidence="17" key="1">
    <citation type="submission" date="2012-06" db="EMBL/GenBank/DDBJ databases">
        <title>Complete sequence of chromosome of Desulfomonile tiedjei DSM 6799.</title>
        <authorList>
            <person name="Lucas S."/>
            <person name="Copeland A."/>
            <person name="Lapidus A."/>
            <person name="Glavina del Rio T."/>
            <person name="Dalin E."/>
            <person name="Tice H."/>
            <person name="Bruce D."/>
            <person name="Goodwin L."/>
            <person name="Pitluck S."/>
            <person name="Peters L."/>
            <person name="Ovchinnikova G."/>
            <person name="Zeytun A."/>
            <person name="Lu M."/>
            <person name="Kyrpides N."/>
            <person name="Mavromatis K."/>
            <person name="Ivanova N."/>
            <person name="Brettin T."/>
            <person name="Detter J.C."/>
            <person name="Han C."/>
            <person name="Larimer F."/>
            <person name="Land M."/>
            <person name="Hauser L."/>
            <person name="Markowitz V."/>
            <person name="Cheng J.-F."/>
            <person name="Hugenholtz P."/>
            <person name="Woyke T."/>
            <person name="Wu D."/>
            <person name="Spring S."/>
            <person name="Schroeder M."/>
            <person name="Brambilla E."/>
            <person name="Klenk H.-P."/>
            <person name="Eisen J.A."/>
        </authorList>
    </citation>
    <scope>NUCLEOTIDE SEQUENCE [LARGE SCALE GENOMIC DNA]</scope>
    <source>
        <strain evidence="17">ATCC 49306 / DSM 6799 / DCB-1</strain>
    </source>
</reference>
<proteinExistence type="inferred from homology"/>
<keyword evidence="11" id="KW-0547">Nucleotide-binding</keyword>
<evidence type="ECO:0000313" key="17">
    <source>
        <dbReference type="Proteomes" id="UP000006055"/>
    </source>
</evidence>
<evidence type="ECO:0000259" key="15">
    <source>
        <dbReference type="Pfam" id="PF07992"/>
    </source>
</evidence>
<keyword evidence="4 11" id="KW-0274">FAD</keyword>
<dbReference type="InterPro" id="IPR006258">
    <property type="entry name" value="Lipoamide_DH"/>
</dbReference>
<dbReference type="SUPFAM" id="SSF51905">
    <property type="entry name" value="FAD/NAD(P)-binding domain"/>
    <property type="match status" value="1"/>
</dbReference>
<keyword evidence="3 13" id="KW-0285">Flavoprotein</keyword>
<dbReference type="GO" id="GO:0006103">
    <property type="term" value="P:2-oxoglutarate metabolic process"/>
    <property type="evidence" value="ECO:0007669"/>
    <property type="project" value="TreeGrafter"/>
</dbReference>
<evidence type="ECO:0000256" key="11">
    <source>
        <dbReference type="PIRSR" id="PIRSR000350-3"/>
    </source>
</evidence>
<dbReference type="InterPro" id="IPR001100">
    <property type="entry name" value="Pyr_nuc-diS_OxRdtase"/>
</dbReference>
<dbReference type="InterPro" id="IPR050151">
    <property type="entry name" value="Class-I_Pyr_Nuc-Dis_Oxidored"/>
</dbReference>
<keyword evidence="17" id="KW-1185">Reference proteome</keyword>
<dbReference type="AlphaFoldDB" id="I4C095"/>
<dbReference type="InterPro" id="IPR004099">
    <property type="entry name" value="Pyr_nucl-diS_OxRdtase_dimer"/>
</dbReference>
<keyword evidence="5 13" id="KW-0560">Oxidoreductase</keyword>
<dbReference type="PIRSF" id="PIRSF000350">
    <property type="entry name" value="Mercury_reductase_MerA"/>
    <property type="match status" value="1"/>
</dbReference>
<feature type="binding site" evidence="11">
    <location>
        <begin position="312"/>
        <end position="315"/>
    </location>
    <ligand>
        <name>FAD</name>
        <dbReference type="ChEBI" id="CHEBI:57692"/>
    </ligand>
</feature>
<dbReference type="PANTHER" id="PTHR22912:SF151">
    <property type="entry name" value="DIHYDROLIPOYL DEHYDROGENASE, MITOCHONDRIAL"/>
    <property type="match status" value="1"/>
</dbReference>
<dbReference type="OrthoDB" id="9786429at2"/>
<dbReference type="PROSITE" id="PS00076">
    <property type="entry name" value="PYRIDINE_REDOX_1"/>
    <property type="match status" value="1"/>
</dbReference>
<comment type="similarity">
    <text evidence="1 13">Belongs to the class-I pyridine nucleotide-disulfide oxidoreductase family.</text>
</comment>
<feature type="binding site" evidence="11">
    <location>
        <position position="306"/>
    </location>
    <ligand>
        <name>FAD</name>
        <dbReference type="ChEBI" id="CHEBI:57692"/>
    </ligand>
</feature>
<dbReference type="HOGENOM" id="CLU_016755_0_3_7"/>
<dbReference type="Gene3D" id="3.30.390.30">
    <property type="match status" value="1"/>
</dbReference>
<dbReference type="GO" id="GO:0004148">
    <property type="term" value="F:dihydrolipoyl dehydrogenase (NADH) activity"/>
    <property type="evidence" value="ECO:0007669"/>
    <property type="project" value="UniProtKB-EC"/>
</dbReference>
<feature type="binding site" evidence="11">
    <location>
        <begin position="176"/>
        <end position="183"/>
    </location>
    <ligand>
        <name>NAD(+)</name>
        <dbReference type="ChEBI" id="CHEBI:57540"/>
    </ligand>
</feature>
<accession>I4C095</accession>
<evidence type="ECO:0000256" key="8">
    <source>
        <dbReference type="ARBA" id="ARBA00023284"/>
    </source>
</evidence>
<dbReference type="PRINTS" id="PR00411">
    <property type="entry name" value="PNDRDTASEI"/>
</dbReference>
<evidence type="ECO:0000256" key="13">
    <source>
        <dbReference type="RuleBase" id="RU003692"/>
    </source>
</evidence>
<keyword evidence="6 11" id="KW-0520">NAD</keyword>
<dbReference type="InterPro" id="IPR012999">
    <property type="entry name" value="Pyr_OxRdtase_I_AS"/>
</dbReference>
<evidence type="ECO:0000256" key="4">
    <source>
        <dbReference type="ARBA" id="ARBA00022827"/>
    </source>
</evidence>
<feature type="active site" description="Proton acceptor" evidence="10">
    <location>
        <position position="438"/>
    </location>
</feature>
<evidence type="ECO:0000256" key="1">
    <source>
        <dbReference type="ARBA" id="ARBA00007532"/>
    </source>
</evidence>
<evidence type="ECO:0000256" key="6">
    <source>
        <dbReference type="ARBA" id="ARBA00023027"/>
    </source>
</evidence>
<dbReference type="NCBIfam" id="TIGR01350">
    <property type="entry name" value="lipoamide_DH"/>
    <property type="match status" value="1"/>
</dbReference>
<dbReference type="PRINTS" id="PR00368">
    <property type="entry name" value="FADPNR"/>
</dbReference>
<evidence type="ECO:0000256" key="10">
    <source>
        <dbReference type="PIRSR" id="PIRSR000350-2"/>
    </source>
</evidence>
<evidence type="ECO:0000313" key="16">
    <source>
        <dbReference type="EMBL" id="AFM22986.1"/>
    </source>
</evidence>
<evidence type="ECO:0000256" key="12">
    <source>
        <dbReference type="PIRSR" id="PIRSR000350-4"/>
    </source>
</evidence>
<feature type="disulfide bond" description="Redox-active" evidence="12">
    <location>
        <begin position="42"/>
        <end position="47"/>
    </location>
</feature>
<feature type="binding site" evidence="11">
    <location>
        <position position="51"/>
    </location>
    <ligand>
        <name>FAD</name>
        <dbReference type="ChEBI" id="CHEBI:57692"/>
    </ligand>
</feature>
<evidence type="ECO:0000259" key="14">
    <source>
        <dbReference type="Pfam" id="PF02852"/>
    </source>
</evidence>
<feature type="binding site" evidence="11">
    <location>
        <position position="266"/>
    </location>
    <ligand>
        <name>NAD(+)</name>
        <dbReference type="ChEBI" id="CHEBI:57540"/>
    </ligand>
</feature>
<dbReference type="FunFam" id="3.30.390.30:FF:000001">
    <property type="entry name" value="Dihydrolipoyl dehydrogenase"/>
    <property type="match status" value="1"/>
</dbReference>
<sequence length="477" mass="50884">MTVQYDMGILGGGPGGYMTALRARQLGLTVILAEQERIGGVCLNRGCIPTKSLLADLDGLRWAKRAVQDGIIPALPEIHFDRMVDRKDTIVNGMVSNLEKLLRAGGVEIIQGRASVPEPGVMTMDDGRQFTARSLVLATGSRQTKLPISGIDLPGIVGTREILSMRQVPQRLVIVGGGIIGQEFAAIFAPLGSKVTILEALDRILSEVDAEMAKRFASLLPGQRITVETGARIDAFQQSGSSLRVIYEKKSKEKTIDADLVLIAAGRAPNTAGLGLDALGIRTEKGSVLVDRTLRTSTEGIYAVGDVTGRKMLAHVAYYHGEIAAENIAGMDTVAEDRVVPSCVFTHPQIAWAGLTEEQAIASDLSFRTSMFSFSSNGKAQAMGDSRGWVKLLEDSTSGSLIGAHILGPEASELIAELTLAVRMRLSAKDLADTIHAHPTLSEALRETALGLLGGSLHAASRVKTFGIPQQVSEKRN</sequence>
<dbReference type="eggNOG" id="COG1249">
    <property type="taxonomic scope" value="Bacteria"/>
</dbReference>
<feature type="domain" description="FAD/NAD(P)-binding" evidence="15">
    <location>
        <begin position="6"/>
        <end position="321"/>
    </location>
</feature>